<reference evidence="1" key="1">
    <citation type="journal article" date="2014" name="Front. Microbiol.">
        <title>High frequency of phylogenetically diverse reductive dehalogenase-homologous genes in deep subseafloor sedimentary metagenomes.</title>
        <authorList>
            <person name="Kawai M."/>
            <person name="Futagami T."/>
            <person name="Toyoda A."/>
            <person name="Takaki Y."/>
            <person name="Nishi S."/>
            <person name="Hori S."/>
            <person name="Arai W."/>
            <person name="Tsubouchi T."/>
            <person name="Morono Y."/>
            <person name="Uchiyama I."/>
            <person name="Ito T."/>
            <person name="Fujiyama A."/>
            <person name="Inagaki F."/>
            <person name="Takami H."/>
        </authorList>
    </citation>
    <scope>NUCLEOTIDE SEQUENCE</scope>
    <source>
        <strain evidence="1">Expedition CK06-06</strain>
    </source>
</reference>
<proteinExistence type="predicted"/>
<protein>
    <submittedName>
        <fullName evidence="1">Uncharacterized protein</fullName>
    </submittedName>
</protein>
<gene>
    <name evidence="1" type="ORF">S01H1_09904</name>
</gene>
<sequence length="145" mass="16158">MAGMKITKMFFDTKKVISATDRATRRVFSKFGAFVRRGARSSIRKRKAVSAPGKPPSSHVGLLKKLIYFGYDTDKQTVVIGPTPLGGKAEVPALLEYGGRKVVMGRRGRKQRKRQVATYSPRPFMGPAFEKEKPKLPAMWADSIK</sequence>
<evidence type="ECO:0000313" key="1">
    <source>
        <dbReference type="EMBL" id="GAF68121.1"/>
    </source>
</evidence>
<accession>X0RYR0</accession>
<dbReference type="EMBL" id="BARS01005057">
    <property type="protein sequence ID" value="GAF68121.1"/>
    <property type="molecule type" value="Genomic_DNA"/>
</dbReference>
<organism evidence="1">
    <name type="scientific">marine sediment metagenome</name>
    <dbReference type="NCBI Taxonomy" id="412755"/>
    <lineage>
        <taxon>unclassified sequences</taxon>
        <taxon>metagenomes</taxon>
        <taxon>ecological metagenomes</taxon>
    </lineage>
</organism>
<comment type="caution">
    <text evidence="1">The sequence shown here is derived from an EMBL/GenBank/DDBJ whole genome shotgun (WGS) entry which is preliminary data.</text>
</comment>
<dbReference type="AlphaFoldDB" id="X0RYR0"/>
<name>X0RYR0_9ZZZZ</name>